<dbReference type="eggNOG" id="COG5276">
    <property type="taxonomic scope" value="Bacteria"/>
</dbReference>
<dbReference type="KEGG" id="ttu:TERTU_4657"/>
<dbReference type="OrthoDB" id="9815940at2"/>
<dbReference type="HOGENOM" id="CLU_015154_0_0_6"/>
<evidence type="ECO:0000256" key="2">
    <source>
        <dbReference type="SAM" id="SignalP"/>
    </source>
</evidence>
<gene>
    <name evidence="3" type="ordered locus">TERTU_4657</name>
</gene>
<name>C5BKE3_TERTT</name>
<dbReference type="AlphaFoldDB" id="C5BKE3"/>
<feature type="chain" id="PRO_5002946986" evidence="2">
    <location>
        <begin position="25"/>
        <end position="809"/>
    </location>
</feature>
<keyword evidence="3" id="KW-0378">Hydrolase</keyword>
<dbReference type="InterPro" id="IPR027589">
    <property type="entry name" value="Choice_anch_B"/>
</dbReference>
<evidence type="ECO:0000313" key="3">
    <source>
        <dbReference type="EMBL" id="ACR12679.1"/>
    </source>
</evidence>
<dbReference type="PANTHER" id="PTHR38787:SF3">
    <property type="entry name" value="REGULATORY P DOMAIN-CONTAINING PROTEIN"/>
    <property type="match status" value="1"/>
</dbReference>
<feature type="signal peptide" evidence="2">
    <location>
        <begin position="1"/>
        <end position="24"/>
    </location>
</feature>
<evidence type="ECO:0000313" key="4">
    <source>
        <dbReference type="Proteomes" id="UP000009080"/>
    </source>
</evidence>
<dbReference type="Proteomes" id="UP000009080">
    <property type="component" value="Chromosome"/>
</dbReference>
<dbReference type="STRING" id="377629.TERTU_4657"/>
<keyword evidence="4" id="KW-1185">Reference proteome</keyword>
<dbReference type="NCBIfam" id="TIGR04312">
    <property type="entry name" value="choice_anch_B"/>
    <property type="match status" value="1"/>
</dbReference>
<sequence>MTSKTIQGFVAISLLLVGISAAFADDSRPRYVSGAGADKGNCSNMFRPCRTIAYAVHQAGKFDSIKVAAGEYDLQGLDNLILLLSADVTAGYDTITHFTQRDVQRTRSQLQGVPPEYREHFENLGFQVIVDRKGKTIARSDVHQLRQKLSVSAMDHGPAACTNGSAGSFVCAGIDLLSHLSLATLGATAANDIWGYVDLNSLREYVIIGLNNGAAIIDVTEPEAPQVVSRYNGPDSVWRDVKVYQYWDAANTRWRAVAYITTETSAGLAVIDLSRLPNGTVTLAENADFSTAHNVGLLNANFAYGTAESVVGGQLLIAGADKNRGNFRVYNLASPLAPSLSTVSDTGYMHDAAPVAIDDARAASQCGDGVHCELMADFNEDSFDVWDLTPGSAPALLSRTQYSDMAYVHSGWWSEDGQLLFVQDELDELQHGLHTTLRLYHMQDVGAPQLLSLWQGPTSAIDHNGYARGNRYYMSNYMAGLTVVDFSTPQTPVRSGYFDTYPASSMAGFDGAWGVYPFLPSGTLAVSDISGGLFLLREQRPPEPSGGVLEFNAEDIWVNPGSAVPVSISRYHGSGGDLSVKLLLKTLGDGATGATLSESTLTWPHRDFSDKTVTLTLPDNAADHGPLLLTLVSPQGQGRLGVRNSLRIHPHNSASAPTLQLLETAIRVPDLQQTTRVVVARQGDISSALEMRWTLQPELAGQQQGTLRWDAGTGKPQTLELPVDAAAGRSVLSLASDNAILTSDCVWLQVDLPARTTLPECDAALPPNLTDGGTDEDGRAQTSSGGGGAWGLPWLWLALCLIARRNCRR</sequence>
<dbReference type="EMBL" id="CP001614">
    <property type="protein sequence ID" value="ACR12679.1"/>
    <property type="molecule type" value="Genomic_DNA"/>
</dbReference>
<dbReference type="GO" id="GO:0005576">
    <property type="term" value="C:extracellular region"/>
    <property type="evidence" value="ECO:0007669"/>
    <property type="project" value="TreeGrafter"/>
</dbReference>
<keyword evidence="2" id="KW-0732">Signal</keyword>
<dbReference type="RefSeq" id="WP_015818791.1">
    <property type="nucleotide sequence ID" value="NC_012997.1"/>
</dbReference>
<dbReference type="PANTHER" id="PTHR38787">
    <property type="entry name" value="REGULATORY P DOMAIN-CONTAINING PROTEIN"/>
    <property type="match status" value="1"/>
</dbReference>
<proteinExistence type="predicted"/>
<accession>C5BKE3</accession>
<dbReference type="SUPFAM" id="SSF82171">
    <property type="entry name" value="DPP6 N-terminal domain-like"/>
    <property type="match status" value="1"/>
</dbReference>
<evidence type="ECO:0000256" key="1">
    <source>
        <dbReference type="SAM" id="MobiDB-lite"/>
    </source>
</evidence>
<organism evidence="3 4">
    <name type="scientific">Teredinibacter turnerae (strain ATCC 39867 / T7901)</name>
    <dbReference type="NCBI Taxonomy" id="377629"/>
    <lineage>
        <taxon>Bacteria</taxon>
        <taxon>Pseudomonadati</taxon>
        <taxon>Pseudomonadota</taxon>
        <taxon>Gammaproteobacteria</taxon>
        <taxon>Cellvibrionales</taxon>
        <taxon>Cellvibrionaceae</taxon>
        <taxon>Teredinibacter</taxon>
    </lineage>
</organism>
<dbReference type="GO" id="GO:0016787">
    <property type="term" value="F:hydrolase activity"/>
    <property type="evidence" value="ECO:0007669"/>
    <property type="project" value="UniProtKB-KW"/>
</dbReference>
<protein>
    <submittedName>
        <fullName evidence="3">HAD-superfamily hydrolase, subfamily IA, variant 1</fullName>
    </submittedName>
</protein>
<feature type="region of interest" description="Disordered" evidence="1">
    <location>
        <begin position="763"/>
        <end position="785"/>
    </location>
</feature>
<reference evidence="3 4" key="1">
    <citation type="journal article" date="2009" name="PLoS ONE">
        <title>The complete genome of Teredinibacter turnerae T7901: an intracellular endosymbiont of marine wood-boring bivalves (shipworms).</title>
        <authorList>
            <person name="Yang J.C."/>
            <person name="Madupu R."/>
            <person name="Durkin A.S."/>
            <person name="Ekborg N.A."/>
            <person name="Pedamallu C.S."/>
            <person name="Hostetler J.B."/>
            <person name="Radune D."/>
            <person name="Toms B.S."/>
            <person name="Henrissat B."/>
            <person name="Coutinho P.M."/>
            <person name="Schwarz S."/>
            <person name="Field L."/>
            <person name="Trindade-Silva A.E."/>
            <person name="Soares C.A.G."/>
            <person name="Elshahawi S."/>
            <person name="Hanora A."/>
            <person name="Schmidt E.W."/>
            <person name="Haygood M.G."/>
            <person name="Posfai J."/>
            <person name="Benner J."/>
            <person name="Madinger C."/>
            <person name="Nove J."/>
            <person name="Anton B."/>
            <person name="Chaudhary K."/>
            <person name="Foster J."/>
            <person name="Holman A."/>
            <person name="Kumar S."/>
            <person name="Lessard P.A."/>
            <person name="Luyten Y.A."/>
            <person name="Slatko B."/>
            <person name="Wood N."/>
            <person name="Wu B."/>
            <person name="Teplitski M."/>
            <person name="Mougous J.D."/>
            <person name="Ward N."/>
            <person name="Eisen J.A."/>
            <person name="Badger J.H."/>
            <person name="Distel D.L."/>
        </authorList>
    </citation>
    <scope>NUCLEOTIDE SEQUENCE [LARGE SCALE GENOMIC DNA]</scope>
    <source>
        <strain evidence="4">ATCC 39867 / T7901</strain>
    </source>
</reference>